<dbReference type="EMBL" id="BFBR01000001">
    <property type="protein sequence ID" value="GBF56576.1"/>
    <property type="molecule type" value="Genomic_DNA"/>
</dbReference>
<keyword evidence="4" id="KW-1185">Reference proteome</keyword>
<evidence type="ECO:0000313" key="3">
    <source>
        <dbReference type="EMBL" id="GBF56576.1"/>
    </source>
</evidence>
<accession>A0A2P2E677</accession>
<evidence type="ECO:0000256" key="2">
    <source>
        <dbReference type="SAM" id="MobiDB-lite"/>
    </source>
</evidence>
<dbReference type="InterPro" id="IPR011990">
    <property type="entry name" value="TPR-like_helical_dom_sf"/>
</dbReference>
<dbReference type="OrthoDB" id="7185608at2"/>
<keyword evidence="1" id="KW-0175">Coiled coil</keyword>
<dbReference type="AlphaFoldDB" id="A0A2P2E677"/>
<evidence type="ECO:0000313" key="4">
    <source>
        <dbReference type="Proteomes" id="UP000245086"/>
    </source>
</evidence>
<name>A0A2P2E677_9PROT</name>
<dbReference type="SUPFAM" id="SSF48452">
    <property type="entry name" value="TPR-like"/>
    <property type="match status" value="1"/>
</dbReference>
<reference evidence="3 4" key="1">
    <citation type="journal article" date="2018" name="Genome Announc.">
        <title>Draft Genome Sequence of "Candidatus Phycosocius bacilliformis," an Alphaproteobacterial Ectosymbiont of the Hydrocarbon-Producing Green Alga Botryococcus braunii.</title>
        <authorList>
            <person name="Tanabe Y."/>
            <person name="Yamaguchi H."/>
            <person name="Watanabe M.M."/>
        </authorList>
    </citation>
    <scope>NUCLEOTIDE SEQUENCE [LARGE SCALE GENOMIC DNA]</scope>
    <source>
        <strain evidence="3 4">BOTRYCO-2</strain>
    </source>
</reference>
<feature type="coiled-coil region" evidence="1">
    <location>
        <begin position="90"/>
        <end position="128"/>
    </location>
</feature>
<protein>
    <recommendedName>
        <fullName evidence="5">Cell division coordinator CpoB</fullName>
    </recommendedName>
</protein>
<proteinExistence type="predicted"/>
<feature type="region of interest" description="Disordered" evidence="2">
    <location>
        <begin position="132"/>
        <end position="188"/>
    </location>
</feature>
<organism evidence="3 4">
    <name type="scientific">Candidatus Phycosocius bacilliformis</name>
    <dbReference type="NCBI Taxonomy" id="1445552"/>
    <lineage>
        <taxon>Bacteria</taxon>
        <taxon>Pseudomonadati</taxon>
        <taxon>Pseudomonadota</taxon>
        <taxon>Alphaproteobacteria</taxon>
        <taxon>Caulobacterales</taxon>
        <taxon>Caulobacterales incertae sedis</taxon>
        <taxon>Candidatus Phycosocius</taxon>
    </lineage>
</organism>
<evidence type="ECO:0000256" key="1">
    <source>
        <dbReference type="SAM" id="Coils"/>
    </source>
</evidence>
<dbReference type="Proteomes" id="UP000245086">
    <property type="component" value="Unassembled WGS sequence"/>
</dbReference>
<gene>
    <name evidence="3" type="ORF">PbB2_00233</name>
</gene>
<comment type="caution">
    <text evidence="3">The sequence shown here is derived from an EMBL/GenBank/DDBJ whole genome shotgun (WGS) entry which is preliminary data.</text>
</comment>
<sequence length="316" mass="33188">MMHRPAPGALSLTDGARRPRRGLRHAAAHLVLGAGLAVVTAGLCLPASLAWAQARGAIQPEAAPTPVNPAPIIIPPVSAEPVSARLIIRLEQVERQAAEMTGRIEVLESELAQQRASQSRLLQELEAERANRAASLAEGAPASGDSQAVRGSEVGSAKPSTTETESPKPAIAETSTQTPPVPPPPQASAEALYRAAELALQRGDYQSAEANLNDLVSLYPAAPEGVEGRWLLGETRFVQSAWGPAAEAYLSYLNTAPQGRRASESLLRLAGAFGQMGNSKMRCSALAEFRRRTPAPDPTLKARADAEAGRAPCPTT</sequence>
<dbReference type="Gene3D" id="1.25.40.10">
    <property type="entry name" value="Tetratricopeptide repeat domain"/>
    <property type="match status" value="1"/>
</dbReference>
<evidence type="ECO:0008006" key="5">
    <source>
        <dbReference type="Google" id="ProtNLM"/>
    </source>
</evidence>
<feature type="region of interest" description="Disordered" evidence="2">
    <location>
        <begin position="292"/>
        <end position="316"/>
    </location>
</feature>